<feature type="coiled-coil region" evidence="1">
    <location>
        <begin position="620"/>
        <end position="647"/>
    </location>
</feature>
<name>A0AAD4LAF8_9AGAM</name>
<keyword evidence="4" id="KW-1185">Reference proteome</keyword>
<accession>A0AAD4LAF8</accession>
<proteinExistence type="predicted"/>
<dbReference type="InterPro" id="IPR024983">
    <property type="entry name" value="CHAT_dom"/>
</dbReference>
<evidence type="ECO:0000313" key="4">
    <source>
        <dbReference type="Proteomes" id="UP001201163"/>
    </source>
</evidence>
<evidence type="ECO:0000256" key="1">
    <source>
        <dbReference type="SAM" id="Coils"/>
    </source>
</evidence>
<keyword evidence="1" id="KW-0175">Coiled coil</keyword>
<reference evidence="3" key="1">
    <citation type="submission" date="2022-01" db="EMBL/GenBank/DDBJ databases">
        <title>Comparative genomics reveals a dynamic genome evolution in the ectomycorrhizal milk-cap (Lactarius) mushrooms.</title>
        <authorList>
            <consortium name="DOE Joint Genome Institute"/>
            <person name="Lebreton A."/>
            <person name="Tang N."/>
            <person name="Kuo A."/>
            <person name="LaButti K."/>
            <person name="Drula E."/>
            <person name="Barry K."/>
            <person name="Clum A."/>
            <person name="Lipzen A."/>
            <person name="Mousain D."/>
            <person name="Ng V."/>
            <person name="Wang R."/>
            <person name="Wang X."/>
            <person name="Dai Y."/>
            <person name="Henrissat B."/>
            <person name="Grigoriev I.V."/>
            <person name="Guerin-Laguette A."/>
            <person name="Yu F."/>
            <person name="Martin F.M."/>
        </authorList>
    </citation>
    <scope>NUCLEOTIDE SEQUENCE</scope>
    <source>
        <strain evidence="3">QP</strain>
    </source>
</reference>
<evidence type="ECO:0000259" key="2">
    <source>
        <dbReference type="Pfam" id="PF12770"/>
    </source>
</evidence>
<evidence type="ECO:0000313" key="3">
    <source>
        <dbReference type="EMBL" id="KAH8978832.1"/>
    </source>
</evidence>
<sequence>MDNLNQQYPIDGYINMTESHLSTLPRFHPERPVWLARLSDAWTDRYQLSYRKEDVDKSLLHATEAILILRWQQHASYRINIVEFFRNIALSLGRRVNHSRSNEDSEYCIQYLRYLRNLPLEACNTSRNKLLQSFVRVLENHARLHAGDETRTIEEMVGLCHELLNLNVSGDYPFEAFIALGGLLSVEFRPTLQGRTLDQVIECLRKAVRMCPPGVHSIHLELATSLQFRFLETHSDGDYHEAMEVLEEMVAPDRLGDNPSSHPVEACILMTRFTIFRCNEQERPEYIEEAISRCHSWFDYPTLAPGGYPVVKLLLDWCLGRRADQFSRMGPREKFDNLLMFIPFTPTRFLRHPTTSEALIFAQVDMPWAFEQSIQDLPRTREEIPEAWWHVSAVTFARTHKAADTSDIKDIEDAIDFQRAALQVASVHAPHSAAETERCVSLGQLLRQAFDCDGKIEYLEESISVDRHALKITVHSSSSYFKVLRRLSKSLIDSWRLLGRKQDLDEFMQLCHMTIDNESVSPPNRLDLACEWASLARDTGHSTMLTAYQASMSLMQSTLVFTPTLEMQHILLASKEAIFQMPLEYASYLIHTGQPEQAIEVLEQGRSLLWSEMRGFRTSIDQLRKANQEFADKLVEIDQQLEDLTTTTLKDQIGGFGKFPGVSFRDGKFEDGLGRIHKQQRDLLKLRDALISQIRKLPGFETFLGTPRFDTVRDAASRGPVIIINHSRWRCDILVLLRDSSPSLIPTADDFYDRATKLKDNLLNTRKEFSPGSREYEDALRSVLKELYKLVGRPVIDRLRELKVEEQSRVWWCPTSVFCALPLHAMGPIPSDDREERYFSDLYVSSYTPTLSALVQSRAPGTWTSDRPSLLLVGRPSDNLPGVWREIKAIQAHLGKNAHCLVSDDATVDAVTGGLEQHPFLHLACHGYLETGRPFDAWFKLRGEGRLTLLDIVRSRLPSAEFAFLSACHSAELTEQSIADEALHLAAAMQYSGFRSVVGTMWAVVDDDGPELAKHFYKTMSSNQGKKAPAYRRSARALRNAVQKLRQKRGVSLERWVNFVHYGA</sequence>
<dbReference type="Proteomes" id="UP001201163">
    <property type="component" value="Unassembled WGS sequence"/>
</dbReference>
<organism evidence="3 4">
    <name type="scientific">Lactarius akahatsu</name>
    <dbReference type="NCBI Taxonomy" id="416441"/>
    <lineage>
        <taxon>Eukaryota</taxon>
        <taxon>Fungi</taxon>
        <taxon>Dikarya</taxon>
        <taxon>Basidiomycota</taxon>
        <taxon>Agaricomycotina</taxon>
        <taxon>Agaricomycetes</taxon>
        <taxon>Russulales</taxon>
        <taxon>Russulaceae</taxon>
        <taxon>Lactarius</taxon>
    </lineage>
</organism>
<protein>
    <submittedName>
        <fullName evidence="3">CHAT domain-containing protein</fullName>
    </submittedName>
</protein>
<dbReference type="Pfam" id="PF12770">
    <property type="entry name" value="CHAT"/>
    <property type="match status" value="1"/>
</dbReference>
<dbReference type="EMBL" id="JAKELL010000201">
    <property type="protein sequence ID" value="KAH8978832.1"/>
    <property type="molecule type" value="Genomic_DNA"/>
</dbReference>
<dbReference type="AlphaFoldDB" id="A0AAD4LAF8"/>
<gene>
    <name evidence="3" type="ORF">EDB92DRAFT_2107838</name>
</gene>
<comment type="caution">
    <text evidence="3">The sequence shown here is derived from an EMBL/GenBank/DDBJ whole genome shotgun (WGS) entry which is preliminary data.</text>
</comment>
<feature type="domain" description="CHAT" evidence="2">
    <location>
        <begin position="783"/>
        <end position="1063"/>
    </location>
</feature>